<dbReference type="AlphaFoldDB" id="A0ABD3APY6"/>
<reference evidence="1 2" key="1">
    <citation type="submission" date="2024-11" db="EMBL/GenBank/DDBJ databases">
        <title>A near-complete genome assembly of Cinchona calisaya.</title>
        <authorList>
            <person name="Lian D.C."/>
            <person name="Zhao X.W."/>
            <person name="Wei L."/>
        </authorList>
    </citation>
    <scope>NUCLEOTIDE SEQUENCE [LARGE SCALE GENOMIC DNA]</scope>
    <source>
        <tissue evidence="1">Nenye</tissue>
    </source>
</reference>
<accession>A0ABD3APY6</accession>
<name>A0ABD3APY6_9GENT</name>
<evidence type="ECO:0000313" key="2">
    <source>
        <dbReference type="Proteomes" id="UP001630127"/>
    </source>
</evidence>
<organism evidence="1 2">
    <name type="scientific">Cinchona calisaya</name>
    <dbReference type="NCBI Taxonomy" id="153742"/>
    <lineage>
        <taxon>Eukaryota</taxon>
        <taxon>Viridiplantae</taxon>
        <taxon>Streptophyta</taxon>
        <taxon>Embryophyta</taxon>
        <taxon>Tracheophyta</taxon>
        <taxon>Spermatophyta</taxon>
        <taxon>Magnoliopsida</taxon>
        <taxon>eudicotyledons</taxon>
        <taxon>Gunneridae</taxon>
        <taxon>Pentapetalae</taxon>
        <taxon>asterids</taxon>
        <taxon>lamiids</taxon>
        <taxon>Gentianales</taxon>
        <taxon>Rubiaceae</taxon>
        <taxon>Cinchonoideae</taxon>
        <taxon>Cinchoneae</taxon>
        <taxon>Cinchona</taxon>
    </lineage>
</organism>
<dbReference type="Proteomes" id="UP001630127">
    <property type="component" value="Unassembled WGS sequence"/>
</dbReference>
<proteinExistence type="predicted"/>
<sequence length="140" mass="16173">MTNHNQSVPMVTDSVQRSRNRIWSTEVMGNSSNVRFTSPTLSHQPVSYNWPKVVPQPPEEPFVLYVPDFPPSQNPTTNHHIPMNSTTGDMDFENLCLFTDIKISQISKIQISLNMEEMETLVHMLRFSAINWVHMERMSI</sequence>
<dbReference type="EMBL" id="JBJUIK010000003">
    <property type="protein sequence ID" value="KAL3533229.1"/>
    <property type="molecule type" value="Genomic_DNA"/>
</dbReference>
<keyword evidence="2" id="KW-1185">Reference proteome</keyword>
<evidence type="ECO:0000313" key="1">
    <source>
        <dbReference type="EMBL" id="KAL3533229.1"/>
    </source>
</evidence>
<protein>
    <submittedName>
        <fullName evidence="1">Uncharacterized protein</fullName>
    </submittedName>
</protein>
<gene>
    <name evidence="1" type="ORF">ACH5RR_006750</name>
</gene>
<comment type="caution">
    <text evidence="1">The sequence shown here is derived from an EMBL/GenBank/DDBJ whole genome shotgun (WGS) entry which is preliminary data.</text>
</comment>